<keyword evidence="6" id="KW-0472">Membrane</keyword>
<feature type="non-terminal residue" evidence="9">
    <location>
        <position position="1"/>
    </location>
</feature>
<dbReference type="InterPro" id="IPR000276">
    <property type="entry name" value="GPCR_Rhodpsn"/>
</dbReference>
<keyword evidence="3" id="KW-0812">Transmembrane</keyword>
<dbReference type="AlphaFoldDB" id="A0A8X8BUS9"/>
<accession>A0A8X8BUS9</accession>
<keyword evidence="8" id="KW-0807">Transducer</keyword>
<dbReference type="SMART" id="SM01381">
    <property type="entry name" value="7TM_GPCR_Srsx"/>
    <property type="match status" value="1"/>
</dbReference>
<evidence type="ECO:0000256" key="7">
    <source>
        <dbReference type="ARBA" id="ARBA00023170"/>
    </source>
</evidence>
<evidence type="ECO:0000256" key="2">
    <source>
        <dbReference type="ARBA" id="ARBA00022475"/>
    </source>
</evidence>
<evidence type="ECO:0000256" key="1">
    <source>
        <dbReference type="ARBA" id="ARBA00004651"/>
    </source>
</evidence>
<sequence length="373" mass="42052">MPLNFTVDNFTCYDPSVEGYRYFGVLWGVAVTLVGTVGNSLTLLAFATDRKLQTPFNALILNLTVADLLYCTFLQPISVDSYLHLRWRCGPSFCRLFGLLLFLSNSVSVLTLCLIAASRYLLIAHRQTFERIFCRSGLVLILLSTWALGLASFSPLWNFYVFAKQVCTCSFHRVRAQPYTTILLFFYFIFAQSCVGVFYFLIHRKVRLASKNLEQYKLPRAAPTKTPVVDADSGLESISTNVTDAPESSEMSTGRPNSSETWTGRPKRSMAVGGTVVPPASKDSDGEFRRVNRMCFTVFLCFVFCFAPFLLLNIFDKKGQAPQVVHMLCANLTWLNSCINPILYAAMNRQFSQAYRSLLGRLVQPLVAIWPRK</sequence>
<name>A0A8X8BUS9_POLSE</name>
<keyword evidence="5" id="KW-0297">G-protein coupled receptor</keyword>
<dbReference type="RefSeq" id="XP_039605832.1">
    <property type="nucleotide sequence ID" value="XM_039749898.1"/>
</dbReference>
<evidence type="ECO:0000256" key="3">
    <source>
        <dbReference type="ARBA" id="ARBA00022692"/>
    </source>
</evidence>
<feature type="non-terminal residue" evidence="9">
    <location>
        <position position="373"/>
    </location>
</feature>
<dbReference type="Gene3D" id="1.20.1070.10">
    <property type="entry name" value="Rhodopsin 7-helix transmembrane proteins"/>
    <property type="match status" value="1"/>
</dbReference>
<dbReference type="InterPro" id="IPR017452">
    <property type="entry name" value="GPCR_Rhodpsn_7TM"/>
</dbReference>
<comment type="subcellular location">
    <subcellularLocation>
        <location evidence="1">Cell membrane</location>
        <topology evidence="1">Multi-pass membrane protein</topology>
    </subcellularLocation>
</comment>
<gene>
    <name evidence="9" type="primary">Gpr84</name>
    <name evidence="9" type="ORF">GTO96_0014287</name>
</gene>
<dbReference type="PROSITE" id="PS50262">
    <property type="entry name" value="G_PROTEIN_RECEP_F1_2"/>
    <property type="match status" value="1"/>
</dbReference>
<dbReference type="PANTHER" id="PTHR24230:SF59">
    <property type="entry name" value="G-PROTEIN COUPLED RECEPTOR 84"/>
    <property type="match status" value="1"/>
</dbReference>
<dbReference type="EMBL" id="JAATIS010000485">
    <property type="protein sequence ID" value="KAG2467714.1"/>
    <property type="molecule type" value="Genomic_DNA"/>
</dbReference>
<dbReference type="GO" id="GO:0001604">
    <property type="term" value="F:urotensin II receptor activity"/>
    <property type="evidence" value="ECO:0007669"/>
    <property type="project" value="TreeGrafter"/>
</dbReference>
<keyword evidence="2" id="KW-1003">Cell membrane</keyword>
<evidence type="ECO:0000256" key="6">
    <source>
        <dbReference type="ARBA" id="ARBA00023136"/>
    </source>
</evidence>
<keyword evidence="7" id="KW-0675">Receptor</keyword>
<evidence type="ECO:0000256" key="8">
    <source>
        <dbReference type="ARBA" id="ARBA00023224"/>
    </source>
</evidence>
<evidence type="ECO:0000313" key="10">
    <source>
        <dbReference type="Proteomes" id="UP000886611"/>
    </source>
</evidence>
<dbReference type="GO" id="GO:0007218">
    <property type="term" value="P:neuropeptide signaling pathway"/>
    <property type="evidence" value="ECO:0007669"/>
    <property type="project" value="TreeGrafter"/>
</dbReference>
<keyword evidence="10" id="KW-1185">Reference proteome</keyword>
<proteinExistence type="predicted"/>
<protein>
    <submittedName>
        <fullName evidence="9">GPR84 protein</fullName>
    </submittedName>
</protein>
<dbReference type="GeneID" id="120526747"/>
<dbReference type="PANTHER" id="PTHR24230">
    <property type="entry name" value="G-PROTEIN COUPLED RECEPTOR"/>
    <property type="match status" value="1"/>
</dbReference>
<comment type="caution">
    <text evidence="9">The sequence shown here is derived from an EMBL/GenBank/DDBJ whole genome shotgun (WGS) entry which is preliminary data.</text>
</comment>
<dbReference type="GO" id="GO:0005886">
    <property type="term" value="C:plasma membrane"/>
    <property type="evidence" value="ECO:0007669"/>
    <property type="project" value="UniProtKB-SubCell"/>
</dbReference>
<dbReference type="Pfam" id="PF00001">
    <property type="entry name" value="7tm_1"/>
    <property type="match status" value="1"/>
</dbReference>
<evidence type="ECO:0000256" key="4">
    <source>
        <dbReference type="ARBA" id="ARBA00022989"/>
    </source>
</evidence>
<dbReference type="PRINTS" id="PR00237">
    <property type="entry name" value="GPCRRHODOPSN"/>
</dbReference>
<keyword evidence="4" id="KW-1133">Transmembrane helix</keyword>
<evidence type="ECO:0000256" key="5">
    <source>
        <dbReference type="ARBA" id="ARBA00023040"/>
    </source>
</evidence>
<evidence type="ECO:0000313" key="9">
    <source>
        <dbReference type="EMBL" id="KAG2467714.1"/>
    </source>
</evidence>
<organism evidence="9 10">
    <name type="scientific">Polypterus senegalus</name>
    <name type="common">Senegal bichir</name>
    <dbReference type="NCBI Taxonomy" id="55291"/>
    <lineage>
        <taxon>Eukaryota</taxon>
        <taxon>Metazoa</taxon>
        <taxon>Chordata</taxon>
        <taxon>Craniata</taxon>
        <taxon>Vertebrata</taxon>
        <taxon>Euteleostomi</taxon>
        <taxon>Actinopterygii</taxon>
        <taxon>Polypteriformes</taxon>
        <taxon>Polypteridae</taxon>
        <taxon>Polypterus</taxon>
    </lineage>
</organism>
<reference evidence="9 10" key="1">
    <citation type="journal article" date="2021" name="Cell">
        <title>Tracing the genetic footprints of vertebrate landing in non-teleost ray-finned fishes.</title>
        <authorList>
            <person name="Bi X."/>
            <person name="Wang K."/>
            <person name="Yang L."/>
            <person name="Pan H."/>
            <person name="Jiang H."/>
            <person name="Wei Q."/>
            <person name="Fang M."/>
            <person name="Yu H."/>
            <person name="Zhu C."/>
            <person name="Cai Y."/>
            <person name="He Y."/>
            <person name="Gan X."/>
            <person name="Zeng H."/>
            <person name="Yu D."/>
            <person name="Zhu Y."/>
            <person name="Jiang H."/>
            <person name="Qiu Q."/>
            <person name="Yang H."/>
            <person name="Zhang Y.E."/>
            <person name="Wang W."/>
            <person name="Zhu M."/>
            <person name="He S."/>
            <person name="Zhang G."/>
        </authorList>
    </citation>
    <scope>NUCLEOTIDE SEQUENCE [LARGE SCALE GENOMIC DNA]</scope>
    <source>
        <strain evidence="9">Bchr_013</strain>
    </source>
</reference>
<dbReference type="SUPFAM" id="SSF81321">
    <property type="entry name" value="Family A G protein-coupled receptor-like"/>
    <property type="match status" value="1"/>
</dbReference>
<dbReference type="Proteomes" id="UP000886611">
    <property type="component" value="Unassembled WGS sequence"/>
</dbReference>